<dbReference type="InterPro" id="IPR012551">
    <property type="entry name" value="DUF1707_SHOCT-like"/>
</dbReference>
<reference evidence="3 4" key="1">
    <citation type="submission" date="2018-03" db="EMBL/GenBank/DDBJ databases">
        <authorList>
            <person name="Keele B.F."/>
        </authorList>
    </citation>
    <scope>NUCLEOTIDE SEQUENCE [LARGE SCALE GENOMIC DNA]</scope>
    <source>
        <strain evidence="3 4">IB-3</strain>
    </source>
</reference>
<dbReference type="Proteomes" id="UP000244867">
    <property type="component" value="Unassembled WGS sequence"/>
</dbReference>
<protein>
    <recommendedName>
        <fullName evidence="2">DUF1707 domain-containing protein</fullName>
    </recommendedName>
</protein>
<evidence type="ECO:0000313" key="3">
    <source>
        <dbReference type="EMBL" id="PUA79708.1"/>
    </source>
</evidence>
<feature type="compositionally biased region" description="Low complexity" evidence="1">
    <location>
        <begin position="1"/>
        <end position="16"/>
    </location>
</feature>
<feature type="domain" description="DUF1707" evidence="2">
    <location>
        <begin position="74"/>
        <end position="125"/>
    </location>
</feature>
<dbReference type="Pfam" id="PF08044">
    <property type="entry name" value="DUF1707"/>
    <property type="match status" value="1"/>
</dbReference>
<organism evidence="3 4">
    <name type="scientific">Nocardioides currus</name>
    <dbReference type="NCBI Taxonomy" id="2133958"/>
    <lineage>
        <taxon>Bacteria</taxon>
        <taxon>Bacillati</taxon>
        <taxon>Actinomycetota</taxon>
        <taxon>Actinomycetes</taxon>
        <taxon>Propionibacteriales</taxon>
        <taxon>Nocardioidaceae</taxon>
        <taxon>Nocardioides</taxon>
    </lineage>
</organism>
<dbReference type="PANTHER" id="PTHR40763">
    <property type="entry name" value="MEMBRANE PROTEIN-RELATED"/>
    <property type="match status" value="1"/>
</dbReference>
<evidence type="ECO:0000313" key="4">
    <source>
        <dbReference type="Proteomes" id="UP000244867"/>
    </source>
</evidence>
<evidence type="ECO:0000256" key="1">
    <source>
        <dbReference type="SAM" id="MobiDB-lite"/>
    </source>
</evidence>
<feature type="region of interest" description="Disordered" evidence="1">
    <location>
        <begin position="1"/>
        <end position="30"/>
    </location>
</feature>
<feature type="compositionally biased region" description="Basic residues" evidence="1">
    <location>
        <begin position="17"/>
        <end position="27"/>
    </location>
</feature>
<dbReference type="AlphaFoldDB" id="A0A2R7YTJ6"/>
<name>A0A2R7YTJ6_9ACTN</name>
<accession>A0A2R7YTJ6</accession>
<dbReference type="PANTHER" id="PTHR40763:SF5">
    <property type="entry name" value="MEMBRANE PROTEIN"/>
    <property type="match status" value="1"/>
</dbReference>
<proteinExistence type="predicted"/>
<comment type="caution">
    <text evidence="3">The sequence shown here is derived from an EMBL/GenBank/DDBJ whole genome shotgun (WGS) entry which is preliminary data.</text>
</comment>
<keyword evidence="4" id="KW-1185">Reference proteome</keyword>
<evidence type="ECO:0000259" key="2">
    <source>
        <dbReference type="Pfam" id="PF08044"/>
    </source>
</evidence>
<gene>
    <name evidence="3" type="ORF">C7S10_18540</name>
</gene>
<dbReference type="OrthoDB" id="4772576at2"/>
<sequence length="248" mass="27093">MATTWPRPVATPAARSRPTRRCRRFARSSRVARPDRLTLLTERSTGTAGGPFGVPGRRTPACFHGHVAARDSQVRAGDSDRDEVVALLGDAFAAGRIDYEELHHRTDRAVSARTMGELRVLVRDLGPIPDPGAVLVLNAGLGRQVRSGPWEVPPRLLVTAAVADVRLDFTRAVCPHREVHVEVRPGLGRVRLLVPRSWGVSLVGLRTGWGSVRNDLPPQPRSGRPAIIVAGRLGVGRVDVRRPRFSLR</sequence>
<dbReference type="EMBL" id="PYXZ01000009">
    <property type="protein sequence ID" value="PUA79708.1"/>
    <property type="molecule type" value="Genomic_DNA"/>
</dbReference>